<sequence length="91" mass="10750">MMPGLKIFQEKELGGVGDMIYDWKMKNDTQRAVEEGNEMVGWTRHFAREPYIVCRHFLLGFLQPPRLHNLLSLSTKYLQTNDLSAHRTRRM</sequence>
<evidence type="ECO:0000313" key="1">
    <source>
        <dbReference type="EMBL" id="GIX78050.1"/>
    </source>
</evidence>
<dbReference type="Proteomes" id="UP001054945">
    <property type="component" value="Unassembled WGS sequence"/>
</dbReference>
<evidence type="ECO:0000313" key="2">
    <source>
        <dbReference type="Proteomes" id="UP001054945"/>
    </source>
</evidence>
<accession>A0AAV4N2J7</accession>
<proteinExistence type="predicted"/>
<dbReference type="AlphaFoldDB" id="A0AAV4N2J7"/>
<protein>
    <submittedName>
        <fullName evidence="1">Uncharacterized protein</fullName>
    </submittedName>
</protein>
<keyword evidence="2" id="KW-1185">Reference proteome</keyword>
<organism evidence="1 2">
    <name type="scientific">Caerostris extrusa</name>
    <name type="common">Bark spider</name>
    <name type="synonym">Caerostris bankana</name>
    <dbReference type="NCBI Taxonomy" id="172846"/>
    <lineage>
        <taxon>Eukaryota</taxon>
        <taxon>Metazoa</taxon>
        <taxon>Ecdysozoa</taxon>
        <taxon>Arthropoda</taxon>
        <taxon>Chelicerata</taxon>
        <taxon>Arachnida</taxon>
        <taxon>Araneae</taxon>
        <taxon>Araneomorphae</taxon>
        <taxon>Entelegynae</taxon>
        <taxon>Araneoidea</taxon>
        <taxon>Araneidae</taxon>
        <taxon>Caerostris</taxon>
    </lineage>
</organism>
<gene>
    <name evidence="1" type="ORF">CEXT_517241</name>
</gene>
<dbReference type="EMBL" id="BPLR01002813">
    <property type="protein sequence ID" value="GIX78050.1"/>
    <property type="molecule type" value="Genomic_DNA"/>
</dbReference>
<reference evidence="1 2" key="1">
    <citation type="submission" date="2021-06" db="EMBL/GenBank/DDBJ databases">
        <title>Caerostris extrusa draft genome.</title>
        <authorList>
            <person name="Kono N."/>
            <person name="Arakawa K."/>
        </authorList>
    </citation>
    <scope>NUCLEOTIDE SEQUENCE [LARGE SCALE GENOMIC DNA]</scope>
</reference>
<name>A0AAV4N2J7_CAEEX</name>
<comment type="caution">
    <text evidence="1">The sequence shown here is derived from an EMBL/GenBank/DDBJ whole genome shotgun (WGS) entry which is preliminary data.</text>
</comment>